<sequence length="293" mass="31676">MKSTFETFRNLTGTVIKTGALALLIVVASCSKDDNNEEPVKPDPKVELTIHPTLGNYLTDGDGNTLYYFSNDVAGANTCTGGCATNWPIFFEDALTQDFLGEGLSLDDFASITTPAGKQTTYKGWPLYYYAPGGVREAANQQTGEAVGGVWFVAKPDYTIMIGRAQLVGQDGKNYNANYEEGTGAVAYFTDAHGRTIYSFAFDKKDKNNYTNGDGSHDAVWPIYSEALEGVPSTLDLNLFGTITVSGAKQLTYKGWPLYYFGNDAKRGDNKGVSVPQPGVWPVAVKDADEAPL</sequence>
<dbReference type="PANTHER" id="PTHR39335:SF1">
    <property type="entry name" value="BLL4220 PROTEIN"/>
    <property type="match status" value="1"/>
</dbReference>
<dbReference type="PANTHER" id="PTHR39335">
    <property type="entry name" value="BLL4220 PROTEIN"/>
    <property type="match status" value="1"/>
</dbReference>
<gene>
    <name evidence="1" type="ORF">JI741_04515</name>
</gene>
<comment type="caution">
    <text evidence="1">The sequence shown here is derived from an EMBL/GenBank/DDBJ whole genome shotgun (WGS) entry which is preliminary data.</text>
</comment>
<dbReference type="Proteomes" id="UP000613030">
    <property type="component" value="Unassembled WGS sequence"/>
</dbReference>
<evidence type="ECO:0000313" key="1">
    <source>
        <dbReference type="EMBL" id="MBL0740466.1"/>
    </source>
</evidence>
<organism evidence="1 2">
    <name type="scientific">Chryseolinea lacunae</name>
    <dbReference type="NCBI Taxonomy" id="2801331"/>
    <lineage>
        <taxon>Bacteria</taxon>
        <taxon>Pseudomonadati</taxon>
        <taxon>Bacteroidota</taxon>
        <taxon>Cytophagia</taxon>
        <taxon>Cytophagales</taxon>
        <taxon>Fulvivirgaceae</taxon>
        <taxon>Chryseolinea</taxon>
    </lineage>
</organism>
<reference evidence="1 2" key="1">
    <citation type="submission" date="2021-01" db="EMBL/GenBank/DDBJ databases">
        <title>Chryseolinea sp. Jin1 Genome sequencing and assembly.</title>
        <authorList>
            <person name="Kim I."/>
        </authorList>
    </citation>
    <scope>NUCLEOTIDE SEQUENCE [LARGE SCALE GENOMIC DNA]</scope>
    <source>
        <strain evidence="1 2">Jin1</strain>
    </source>
</reference>
<evidence type="ECO:0000313" key="2">
    <source>
        <dbReference type="Proteomes" id="UP000613030"/>
    </source>
</evidence>
<dbReference type="EMBL" id="JAERRB010000001">
    <property type="protein sequence ID" value="MBL0740466.1"/>
    <property type="molecule type" value="Genomic_DNA"/>
</dbReference>
<dbReference type="RefSeq" id="WP_202007791.1">
    <property type="nucleotide sequence ID" value="NZ_JAERRB010000001.1"/>
</dbReference>
<evidence type="ECO:0008006" key="3">
    <source>
        <dbReference type="Google" id="ProtNLM"/>
    </source>
</evidence>
<protein>
    <recommendedName>
        <fullName evidence="3">Lipoprotein</fullName>
    </recommendedName>
</protein>
<proteinExistence type="predicted"/>
<dbReference type="InterPro" id="IPR005297">
    <property type="entry name" value="Lipoprotein_repeat"/>
</dbReference>
<dbReference type="PROSITE" id="PS51257">
    <property type="entry name" value="PROKAR_LIPOPROTEIN"/>
    <property type="match status" value="1"/>
</dbReference>
<name>A0ABS1KQA1_9BACT</name>
<accession>A0ABS1KQA1</accession>
<keyword evidence="2" id="KW-1185">Reference proteome</keyword>
<dbReference type="Pfam" id="PF03640">
    <property type="entry name" value="Lipoprotein_15"/>
    <property type="match status" value="2"/>
</dbReference>